<reference evidence="1 2" key="1">
    <citation type="journal article" date="2013" name="BMC Genomics">
        <title>Reconstruction of the lipid metabolism for the microalga Monoraphidium neglectum from its genome sequence reveals characteristics suitable for biofuel production.</title>
        <authorList>
            <person name="Bogen C."/>
            <person name="Al-Dilaimi A."/>
            <person name="Albersmeier A."/>
            <person name="Wichmann J."/>
            <person name="Grundmann M."/>
            <person name="Rupp O."/>
            <person name="Lauersen K.J."/>
            <person name="Blifernez-Klassen O."/>
            <person name="Kalinowski J."/>
            <person name="Goesmann A."/>
            <person name="Mussgnug J.H."/>
            <person name="Kruse O."/>
        </authorList>
    </citation>
    <scope>NUCLEOTIDE SEQUENCE [LARGE SCALE GENOMIC DNA]</scope>
    <source>
        <strain evidence="1 2">SAG 48.87</strain>
    </source>
</reference>
<dbReference type="RefSeq" id="XP_013897646.1">
    <property type="nucleotide sequence ID" value="XM_014042192.1"/>
</dbReference>
<evidence type="ECO:0000313" key="1">
    <source>
        <dbReference type="EMBL" id="KIY98626.1"/>
    </source>
</evidence>
<sequence>MVPAHTAPCDARRVEACQNNPAWVKFAVCSQEQRAAGLRVAQQLRGGAALGVAPCDLWPYLRGRTLWLLGDSHSKQLFKALQCFLIDFWDGRECKASGDDNLVKQLDALPLRPGESRCIHLFGNGRVCFVHVVLGTSLLNNPQVASNGVLTLLRERGLASRADIFVPQFGVWHAKQGDAGLQQHRRALQTLGEDFKRNGAQWPHMVFRESPMTHDKDVQSKTCLPAAAGWIYDAATGTVSLSPAARSDKAALITRGGPINSIAREVLPGYGLAMMRGFDLSVPLHASHVGARGVAELDCLHYCQHGLPEILVYELTRLIKSGAAGIQQLPFAPPQQRLVCSPI</sequence>
<keyword evidence="2" id="KW-1185">Reference proteome</keyword>
<name>A0A0D2MCV3_9CHLO</name>
<dbReference type="KEGG" id="mng:MNEG_9339"/>
<protein>
    <submittedName>
        <fullName evidence="1">Uncharacterized protein</fullName>
    </submittedName>
</protein>
<dbReference type="Proteomes" id="UP000054498">
    <property type="component" value="Unassembled WGS sequence"/>
</dbReference>
<dbReference type="EMBL" id="KK102120">
    <property type="protein sequence ID" value="KIY98626.1"/>
    <property type="molecule type" value="Genomic_DNA"/>
</dbReference>
<dbReference type="GeneID" id="25742214"/>
<accession>A0A0D2MCV3</accession>
<proteinExistence type="predicted"/>
<gene>
    <name evidence="1" type="ORF">MNEG_9339</name>
</gene>
<evidence type="ECO:0000313" key="2">
    <source>
        <dbReference type="Proteomes" id="UP000054498"/>
    </source>
</evidence>
<dbReference type="AlphaFoldDB" id="A0A0D2MCV3"/>
<organism evidence="1 2">
    <name type="scientific">Monoraphidium neglectum</name>
    <dbReference type="NCBI Taxonomy" id="145388"/>
    <lineage>
        <taxon>Eukaryota</taxon>
        <taxon>Viridiplantae</taxon>
        <taxon>Chlorophyta</taxon>
        <taxon>core chlorophytes</taxon>
        <taxon>Chlorophyceae</taxon>
        <taxon>CS clade</taxon>
        <taxon>Sphaeropleales</taxon>
        <taxon>Selenastraceae</taxon>
        <taxon>Monoraphidium</taxon>
    </lineage>
</organism>
<dbReference type="OrthoDB" id="505352at2759"/>